<sequence length="84" mass="9197">MPDARMDDRPAMRRLCHEASLSGPGKVHGHRTGCCHFRSAYVEPTAVCGEPFVAMATIFLRSSDDEPSLRPGPSLTETIKRAGR</sequence>
<dbReference type="EMBL" id="CM029048">
    <property type="protein sequence ID" value="KAG2576476.1"/>
    <property type="molecule type" value="Genomic_DNA"/>
</dbReference>
<keyword evidence="3" id="KW-1185">Reference proteome</keyword>
<evidence type="ECO:0000256" key="1">
    <source>
        <dbReference type="SAM" id="MobiDB-lite"/>
    </source>
</evidence>
<gene>
    <name evidence="2" type="ORF">PVAP13_6NG025783</name>
</gene>
<protein>
    <submittedName>
        <fullName evidence="2">Uncharacterized protein</fullName>
    </submittedName>
</protein>
<reference evidence="2" key="1">
    <citation type="submission" date="2020-05" db="EMBL/GenBank/DDBJ databases">
        <title>WGS assembly of Panicum virgatum.</title>
        <authorList>
            <person name="Lovell J.T."/>
            <person name="Jenkins J."/>
            <person name="Shu S."/>
            <person name="Juenger T.E."/>
            <person name="Schmutz J."/>
        </authorList>
    </citation>
    <scope>NUCLEOTIDE SEQUENCE</scope>
    <source>
        <strain evidence="2">AP13</strain>
    </source>
</reference>
<evidence type="ECO:0000313" key="3">
    <source>
        <dbReference type="Proteomes" id="UP000823388"/>
    </source>
</evidence>
<evidence type="ECO:0000313" key="2">
    <source>
        <dbReference type="EMBL" id="KAG2576476.1"/>
    </source>
</evidence>
<organism evidence="2 3">
    <name type="scientific">Panicum virgatum</name>
    <name type="common">Blackwell switchgrass</name>
    <dbReference type="NCBI Taxonomy" id="38727"/>
    <lineage>
        <taxon>Eukaryota</taxon>
        <taxon>Viridiplantae</taxon>
        <taxon>Streptophyta</taxon>
        <taxon>Embryophyta</taxon>
        <taxon>Tracheophyta</taxon>
        <taxon>Spermatophyta</taxon>
        <taxon>Magnoliopsida</taxon>
        <taxon>Liliopsida</taxon>
        <taxon>Poales</taxon>
        <taxon>Poaceae</taxon>
        <taxon>PACMAD clade</taxon>
        <taxon>Panicoideae</taxon>
        <taxon>Panicodae</taxon>
        <taxon>Paniceae</taxon>
        <taxon>Panicinae</taxon>
        <taxon>Panicum</taxon>
        <taxon>Panicum sect. Hiantes</taxon>
    </lineage>
</organism>
<proteinExistence type="predicted"/>
<dbReference type="AlphaFoldDB" id="A0A8T0QTL3"/>
<dbReference type="Proteomes" id="UP000823388">
    <property type="component" value="Chromosome 6N"/>
</dbReference>
<comment type="caution">
    <text evidence="2">The sequence shown here is derived from an EMBL/GenBank/DDBJ whole genome shotgun (WGS) entry which is preliminary data.</text>
</comment>
<feature type="region of interest" description="Disordered" evidence="1">
    <location>
        <begin position="63"/>
        <end position="84"/>
    </location>
</feature>
<accession>A0A8T0QTL3</accession>
<name>A0A8T0QTL3_PANVG</name>